<feature type="domain" description="Malonyl-CoA:ACP transacylase (MAT)" evidence="6">
    <location>
        <begin position="9"/>
        <end position="299"/>
    </location>
</feature>
<dbReference type="PANTHER" id="PTHR42681">
    <property type="entry name" value="MALONYL-COA-ACYL CARRIER PROTEIN TRANSACYLASE, MITOCHONDRIAL"/>
    <property type="match status" value="1"/>
</dbReference>
<keyword evidence="2 4" id="KW-0012">Acyltransferase</keyword>
<dbReference type="Proteomes" id="UP000005316">
    <property type="component" value="Unassembled WGS sequence"/>
</dbReference>
<dbReference type="EMBL" id="AFPZ01000047">
    <property type="protein sequence ID" value="EGQ26320.1"/>
    <property type="molecule type" value="Genomic_DNA"/>
</dbReference>
<proteinExistence type="inferred from homology"/>
<dbReference type="GO" id="GO:0004314">
    <property type="term" value="F:[acyl-carrier-protein] S-malonyltransferase activity"/>
    <property type="evidence" value="ECO:0007669"/>
    <property type="project" value="UniProtKB-EC"/>
</dbReference>
<evidence type="ECO:0000256" key="2">
    <source>
        <dbReference type="ARBA" id="ARBA00023315"/>
    </source>
</evidence>
<dbReference type="InterPro" id="IPR014043">
    <property type="entry name" value="Acyl_transferase_dom"/>
</dbReference>
<dbReference type="SUPFAM" id="SSF55048">
    <property type="entry name" value="Probable ACP-binding domain of malonyl-CoA ACP transacylase"/>
    <property type="match status" value="1"/>
</dbReference>
<dbReference type="STRING" id="759851.SAMN04244570_2232"/>
<dbReference type="Gene3D" id="3.40.366.10">
    <property type="entry name" value="Malonyl-Coenzyme A Acyl Carrier Protein, domain 2"/>
    <property type="match status" value="1"/>
</dbReference>
<dbReference type="InterPro" id="IPR016036">
    <property type="entry name" value="Malonyl_transacylase_ACP-bd"/>
</dbReference>
<comment type="caution">
    <text evidence="7">The sequence shown here is derived from an EMBL/GenBank/DDBJ whole genome shotgun (WGS) entry which is preliminary data.</text>
</comment>
<evidence type="ECO:0000259" key="6">
    <source>
        <dbReference type="SMART" id="SM00827"/>
    </source>
</evidence>
<feature type="active site" evidence="5">
    <location>
        <position position="89"/>
    </location>
</feature>
<sequence length="311" mass="34375">MIEMKSAWLFPGQGSQYPNFLNELPQHSIISDTLETASEIIKEPIEMLQTEEALISTRNVQLTMLTASVATARYFLSLGVSPQFVAGHSVGAFAAAVIANVLSFEEALLLVKKRGELMEELQDENYGMAVIVGLSENRLEEIVSGLYTDEYPVYVSNRNSPTQLTLSGHKRAMQKVIDEVDGKGASSAKMLKVTTPSHSPLFLPVQTVLKEELDSLELGRPSIPFIANRNARVLRRSKDIAQDLAESIALPVRWHDATTVLYEYGVRQFIEMPPGDVLKRLASSAFSEIHSYAVSKNGIDDCLYVEKNKGV</sequence>
<evidence type="ECO:0000256" key="5">
    <source>
        <dbReference type="PIRSR" id="PIRSR000446-1"/>
    </source>
</evidence>
<dbReference type="AlphaFoldDB" id="F9DSI3"/>
<keyword evidence="1 4" id="KW-0808">Transferase</keyword>
<feature type="active site" evidence="5">
    <location>
        <position position="198"/>
    </location>
</feature>
<dbReference type="EC" id="2.3.1.39" evidence="4"/>
<evidence type="ECO:0000256" key="4">
    <source>
        <dbReference type="PIRNR" id="PIRNR000446"/>
    </source>
</evidence>
<evidence type="ECO:0000313" key="8">
    <source>
        <dbReference type="Proteomes" id="UP000005316"/>
    </source>
</evidence>
<dbReference type="SUPFAM" id="SSF52151">
    <property type="entry name" value="FabD/lysophospholipase-like"/>
    <property type="match status" value="1"/>
</dbReference>
<dbReference type="Pfam" id="PF00698">
    <property type="entry name" value="Acyl_transf_1"/>
    <property type="match status" value="1"/>
</dbReference>
<dbReference type="InterPro" id="IPR050858">
    <property type="entry name" value="Mal-CoA-ACP_Trans/PKS_FabD"/>
</dbReference>
<dbReference type="InterPro" id="IPR024925">
    <property type="entry name" value="Malonyl_CoA-ACP_transAc"/>
</dbReference>
<comment type="similarity">
    <text evidence="4">Belongs to the fabD family.</text>
</comment>
<accession>F9DSI3</accession>
<name>F9DSI3_9BACL</name>
<dbReference type="Gene3D" id="3.30.70.250">
    <property type="entry name" value="Malonyl-CoA ACP transacylase, ACP-binding"/>
    <property type="match status" value="1"/>
</dbReference>
<dbReference type="SMART" id="SM00827">
    <property type="entry name" value="PKS_AT"/>
    <property type="match status" value="1"/>
</dbReference>
<dbReference type="PANTHER" id="PTHR42681:SF1">
    <property type="entry name" value="MALONYL-COA-ACYL CARRIER PROTEIN TRANSACYLASE, MITOCHONDRIAL"/>
    <property type="match status" value="1"/>
</dbReference>
<dbReference type="GO" id="GO:0005829">
    <property type="term" value="C:cytosol"/>
    <property type="evidence" value="ECO:0007669"/>
    <property type="project" value="TreeGrafter"/>
</dbReference>
<dbReference type="InterPro" id="IPR016035">
    <property type="entry name" value="Acyl_Trfase/lysoPLipase"/>
</dbReference>
<dbReference type="InterPro" id="IPR001227">
    <property type="entry name" value="Ac_transferase_dom_sf"/>
</dbReference>
<dbReference type="PIRSF" id="PIRSF000446">
    <property type="entry name" value="Mct"/>
    <property type="match status" value="1"/>
</dbReference>
<protein>
    <recommendedName>
        <fullName evidence="4">Malonyl CoA-acyl carrier protein transacylase</fullName>
        <ecNumber evidence="4">2.3.1.39</ecNumber>
    </recommendedName>
</protein>
<reference evidence="7 8" key="1">
    <citation type="submission" date="2011-04" db="EMBL/GenBank/DDBJ databases">
        <authorList>
            <person name="Muzny D."/>
            <person name="Qin X."/>
            <person name="Deng J."/>
            <person name="Jiang H."/>
            <person name="Liu Y."/>
            <person name="Qu J."/>
            <person name="Song X.-Z."/>
            <person name="Zhang L."/>
            <person name="Thornton R."/>
            <person name="Coyle M."/>
            <person name="Francisco L."/>
            <person name="Jackson L."/>
            <person name="Javaid M."/>
            <person name="Korchina V."/>
            <person name="Kovar C."/>
            <person name="Mata R."/>
            <person name="Mathew T."/>
            <person name="Ngo R."/>
            <person name="Nguyen L."/>
            <person name="Nguyen N."/>
            <person name="Okwuonu G."/>
            <person name="Ongeri F."/>
            <person name="Pham C."/>
            <person name="Simmons D."/>
            <person name="Wilczek-Boney K."/>
            <person name="Hale W."/>
            <person name="Jakkamsetti A."/>
            <person name="Pham P."/>
            <person name="Ruth R."/>
            <person name="San Lucas F."/>
            <person name="Warren J."/>
            <person name="Zhang J."/>
            <person name="Zhao Z."/>
            <person name="Zhou C."/>
            <person name="Zhu D."/>
            <person name="Lee S."/>
            <person name="Bess C."/>
            <person name="Blankenburg K."/>
            <person name="Forbes L."/>
            <person name="Fu Q."/>
            <person name="Gubbala S."/>
            <person name="Hirani K."/>
            <person name="Jayaseelan J.C."/>
            <person name="Lara F."/>
            <person name="Munidasa M."/>
            <person name="Palculict T."/>
            <person name="Patil S."/>
            <person name="Pu L.-L."/>
            <person name="Saada N."/>
            <person name="Tang L."/>
            <person name="Weissenberger G."/>
            <person name="Zhu Y."/>
            <person name="Hemphill L."/>
            <person name="Shang Y."/>
            <person name="Youmans B."/>
            <person name="Ayvaz T."/>
            <person name="Ross M."/>
            <person name="Santibanez J."/>
            <person name="Aqrawi P."/>
            <person name="Gross S."/>
            <person name="Joshi V."/>
            <person name="Fowler G."/>
            <person name="Nazareth L."/>
            <person name="Reid J."/>
            <person name="Worley K."/>
            <person name="Petrosino J."/>
            <person name="Highlander S."/>
            <person name="Gibbs R."/>
        </authorList>
    </citation>
    <scope>NUCLEOTIDE SEQUENCE [LARGE SCALE GENOMIC DNA]</scope>
    <source>
        <strain evidence="7 8">2681</strain>
    </source>
</reference>
<comment type="catalytic activity">
    <reaction evidence="3 4">
        <text>holo-[ACP] + malonyl-CoA = malonyl-[ACP] + CoA</text>
        <dbReference type="Rhea" id="RHEA:41792"/>
        <dbReference type="Rhea" id="RHEA-COMP:9623"/>
        <dbReference type="Rhea" id="RHEA-COMP:9685"/>
        <dbReference type="ChEBI" id="CHEBI:57287"/>
        <dbReference type="ChEBI" id="CHEBI:57384"/>
        <dbReference type="ChEBI" id="CHEBI:64479"/>
        <dbReference type="ChEBI" id="CHEBI:78449"/>
        <dbReference type="EC" id="2.3.1.39"/>
    </reaction>
</comment>
<dbReference type="GO" id="GO:0006633">
    <property type="term" value="P:fatty acid biosynthetic process"/>
    <property type="evidence" value="ECO:0007669"/>
    <property type="project" value="TreeGrafter"/>
</dbReference>
<evidence type="ECO:0000256" key="1">
    <source>
        <dbReference type="ARBA" id="ARBA00022679"/>
    </source>
</evidence>
<evidence type="ECO:0000256" key="3">
    <source>
        <dbReference type="ARBA" id="ARBA00048462"/>
    </source>
</evidence>
<dbReference type="HOGENOM" id="CLU_030558_4_1_9"/>
<gene>
    <name evidence="7" type="primary">mdcH</name>
    <name evidence="7" type="ORF">HMPREF9372_1763</name>
</gene>
<evidence type="ECO:0000313" key="7">
    <source>
        <dbReference type="EMBL" id="EGQ26320.1"/>
    </source>
</evidence>
<dbReference type="eggNOG" id="COG0331">
    <property type="taxonomic scope" value="Bacteria"/>
</dbReference>
<organism evidence="7 8">
    <name type="scientific">Sporosarcina newyorkensis 2681</name>
    <dbReference type="NCBI Taxonomy" id="1027292"/>
    <lineage>
        <taxon>Bacteria</taxon>
        <taxon>Bacillati</taxon>
        <taxon>Bacillota</taxon>
        <taxon>Bacilli</taxon>
        <taxon>Bacillales</taxon>
        <taxon>Caryophanaceae</taxon>
        <taxon>Sporosarcina</taxon>
    </lineage>
</organism>